<dbReference type="InterPro" id="IPR006664">
    <property type="entry name" value="OMP_bac"/>
</dbReference>
<feature type="compositionally biased region" description="Low complexity" evidence="5">
    <location>
        <begin position="65"/>
        <end position="83"/>
    </location>
</feature>
<keyword evidence="3" id="KW-0998">Cell outer membrane</keyword>
<keyword evidence="2 4" id="KW-0472">Membrane</keyword>
<evidence type="ECO:0000256" key="4">
    <source>
        <dbReference type="PROSITE-ProRule" id="PRU00473"/>
    </source>
</evidence>
<name>A0A1H6R4X0_9GAMM</name>
<protein>
    <submittedName>
        <fullName evidence="8">Outer membrane protein OmpA</fullName>
    </submittedName>
</protein>
<dbReference type="Gene3D" id="3.30.1330.60">
    <property type="entry name" value="OmpA-like domain"/>
    <property type="match status" value="1"/>
</dbReference>
<dbReference type="EMBL" id="FNYO01000005">
    <property type="protein sequence ID" value="SEI46665.1"/>
    <property type="molecule type" value="Genomic_DNA"/>
</dbReference>
<organism evidence="8 9">
    <name type="scientific">Azotobacter beijerinckii</name>
    <dbReference type="NCBI Taxonomy" id="170623"/>
    <lineage>
        <taxon>Bacteria</taxon>
        <taxon>Pseudomonadati</taxon>
        <taxon>Pseudomonadota</taxon>
        <taxon>Gammaproteobacteria</taxon>
        <taxon>Pseudomonadales</taxon>
        <taxon>Pseudomonadaceae</taxon>
        <taxon>Azotobacter</taxon>
    </lineage>
</organism>
<dbReference type="STRING" id="170623.SAMN04244579_00638"/>
<dbReference type="InterPro" id="IPR036737">
    <property type="entry name" value="OmpA-like_sf"/>
</dbReference>
<keyword evidence="6" id="KW-0732">Signal</keyword>
<dbReference type="Proteomes" id="UP000199005">
    <property type="component" value="Unassembled WGS sequence"/>
</dbReference>
<dbReference type="GO" id="GO:0009279">
    <property type="term" value="C:cell outer membrane"/>
    <property type="evidence" value="ECO:0007669"/>
    <property type="project" value="UniProtKB-SubCell"/>
</dbReference>
<feature type="signal peptide" evidence="6">
    <location>
        <begin position="1"/>
        <end position="32"/>
    </location>
</feature>
<evidence type="ECO:0000259" key="7">
    <source>
        <dbReference type="PROSITE" id="PS51123"/>
    </source>
</evidence>
<reference evidence="8 9" key="1">
    <citation type="submission" date="2016-10" db="EMBL/GenBank/DDBJ databases">
        <authorList>
            <person name="de Groot N.N."/>
        </authorList>
    </citation>
    <scope>NUCLEOTIDE SEQUENCE [LARGE SCALE GENOMIC DNA]</scope>
    <source>
        <strain evidence="8 9">DSM 1041</strain>
    </source>
</reference>
<dbReference type="SUPFAM" id="SSF103088">
    <property type="entry name" value="OmpA-like"/>
    <property type="match status" value="1"/>
</dbReference>
<feature type="region of interest" description="Disordered" evidence="5">
    <location>
        <begin position="49"/>
        <end position="83"/>
    </location>
</feature>
<evidence type="ECO:0000256" key="3">
    <source>
        <dbReference type="ARBA" id="ARBA00023237"/>
    </source>
</evidence>
<evidence type="ECO:0000256" key="2">
    <source>
        <dbReference type="ARBA" id="ARBA00023136"/>
    </source>
</evidence>
<dbReference type="AlphaFoldDB" id="A0A1H6R4X0"/>
<dbReference type="PRINTS" id="PR01021">
    <property type="entry name" value="OMPADOMAIN"/>
</dbReference>
<evidence type="ECO:0000256" key="5">
    <source>
        <dbReference type="SAM" id="MobiDB-lite"/>
    </source>
</evidence>
<gene>
    <name evidence="8" type="ORF">SAMN04244579_00638</name>
</gene>
<dbReference type="RefSeq" id="WP_090897104.1">
    <property type="nucleotide sequence ID" value="NZ_FNYO01000005.1"/>
</dbReference>
<evidence type="ECO:0000313" key="8">
    <source>
        <dbReference type="EMBL" id="SEI46665.1"/>
    </source>
</evidence>
<sequence>MFAASSSTRGPLLCGALCGVLLALSVAGPVRGADDNALSVDEMVRQLKGGEAGAAGEARTRGLRPGAAAKGSSAAGQAGQAPSGSLSMRVQFDFDSDRLSPASHAVLQKLASALSSGELANYAFTVIGHTDAVGSAQYNQALSRRRAASVKAYLIDQGVQGSRIGAEGRGFGELLDPADPRSAANRRVEITATPR</sequence>
<dbReference type="PANTHER" id="PTHR30329:SF21">
    <property type="entry name" value="LIPOPROTEIN YIAD-RELATED"/>
    <property type="match status" value="1"/>
</dbReference>
<evidence type="ECO:0000256" key="1">
    <source>
        <dbReference type="ARBA" id="ARBA00004442"/>
    </source>
</evidence>
<feature type="domain" description="OmpA-like" evidence="7">
    <location>
        <begin position="79"/>
        <end position="195"/>
    </location>
</feature>
<dbReference type="PANTHER" id="PTHR30329">
    <property type="entry name" value="STATOR ELEMENT OF FLAGELLAR MOTOR COMPLEX"/>
    <property type="match status" value="1"/>
</dbReference>
<comment type="subcellular location">
    <subcellularLocation>
        <location evidence="1">Cell outer membrane</location>
    </subcellularLocation>
</comment>
<dbReference type="Pfam" id="PF00691">
    <property type="entry name" value="OmpA"/>
    <property type="match status" value="1"/>
</dbReference>
<feature type="chain" id="PRO_5011479754" evidence="6">
    <location>
        <begin position="33"/>
        <end position="195"/>
    </location>
</feature>
<proteinExistence type="predicted"/>
<evidence type="ECO:0000313" key="9">
    <source>
        <dbReference type="Proteomes" id="UP000199005"/>
    </source>
</evidence>
<dbReference type="InterPro" id="IPR006665">
    <property type="entry name" value="OmpA-like"/>
</dbReference>
<evidence type="ECO:0000256" key="6">
    <source>
        <dbReference type="SAM" id="SignalP"/>
    </source>
</evidence>
<dbReference type="InterPro" id="IPR050330">
    <property type="entry name" value="Bact_OuterMem_StrucFunc"/>
</dbReference>
<dbReference type="CDD" id="cd07185">
    <property type="entry name" value="OmpA_C-like"/>
    <property type="match status" value="1"/>
</dbReference>
<dbReference type="PROSITE" id="PS51123">
    <property type="entry name" value="OMPA_2"/>
    <property type="match status" value="1"/>
</dbReference>
<accession>A0A1H6R4X0</accession>